<dbReference type="EMBL" id="JTDW01000011">
    <property type="protein sequence ID" value="KJD34871.1"/>
    <property type="molecule type" value="Genomic_DNA"/>
</dbReference>
<sequence length="141" mass="16091">MNDKLNINEQICFPIYLLAKDIIALYKPLLNALNLTYPQYLVMLVLWENETRTVNTIGKTLNLDSGTLTPLLKRLQQKELVTRTRSVTDERVVNISLTTKGAQLKNEAQCIPEQMMEAMNVSVEDLTTLKELVIKILNSKK</sequence>
<evidence type="ECO:0000256" key="1">
    <source>
        <dbReference type="ARBA" id="ARBA00004496"/>
    </source>
</evidence>
<dbReference type="SUPFAM" id="SSF46785">
    <property type="entry name" value="Winged helix' DNA-binding domain"/>
    <property type="match status" value="1"/>
</dbReference>
<dbReference type="PROSITE" id="PS50995">
    <property type="entry name" value="HTH_MARR_2"/>
    <property type="match status" value="1"/>
</dbReference>
<dbReference type="PANTHER" id="PTHR42756:SF1">
    <property type="entry name" value="TRANSCRIPTIONAL REPRESSOR OF EMRAB OPERON"/>
    <property type="match status" value="1"/>
</dbReference>
<evidence type="ECO:0000256" key="2">
    <source>
        <dbReference type="ARBA" id="ARBA00022490"/>
    </source>
</evidence>
<dbReference type="GO" id="GO:0005737">
    <property type="term" value="C:cytoplasm"/>
    <property type="evidence" value="ECO:0007669"/>
    <property type="project" value="UniProtKB-SubCell"/>
</dbReference>
<dbReference type="FunFam" id="1.10.10.10:FF:000163">
    <property type="entry name" value="MarR family transcriptional regulator"/>
    <property type="match status" value="1"/>
</dbReference>
<evidence type="ECO:0000256" key="4">
    <source>
        <dbReference type="ARBA" id="ARBA00023125"/>
    </source>
</evidence>
<evidence type="ECO:0000313" key="11">
    <source>
        <dbReference type="Proteomes" id="UP000032578"/>
    </source>
</evidence>
<keyword evidence="4" id="KW-0238">DNA-binding</keyword>
<reference evidence="10 11" key="1">
    <citation type="submission" date="2014-11" db="EMBL/GenBank/DDBJ databases">
        <title>Tamlana sedimentorum sp. nov., isolated from shallow sand sediments of the Sea of Japan.</title>
        <authorList>
            <person name="Romanenko L.A."/>
        </authorList>
    </citation>
    <scope>NUCLEOTIDE SEQUENCE [LARGE SCALE GENOMIC DNA]</scope>
    <source>
        <strain evidence="10 11">JCM 19808</strain>
    </source>
</reference>
<dbReference type="Proteomes" id="UP000032578">
    <property type="component" value="Unassembled WGS sequence"/>
</dbReference>
<evidence type="ECO:0000259" key="9">
    <source>
        <dbReference type="PROSITE" id="PS50995"/>
    </source>
</evidence>
<evidence type="ECO:0000256" key="7">
    <source>
        <dbReference type="ARBA" id="ARBA00047188"/>
    </source>
</evidence>
<keyword evidence="2" id="KW-0963">Cytoplasm</keyword>
<dbReference type="AlphaFoldDB" id="A0A0D7W6X6"/>
<dbReference type="RefSeq" id="WP_044633447.1">
    <property type="nucleotide sequence ID" value="NZ_JTDW01000011.1"/>
</dbReference>
<evidence type="ECO:0000313" key="10">
    <source>
        <dbReference type="EMBL" id="KJD34871.1"/>
    </source>
</evidence>
<accession>A0A0D7W6X6</accession>
<evidence type="ECO:0000256" key="6">
    <source>
        <dbReference type="ARBA" id="ARBA00046337"/>
    </source>
</evidence>
<organism evidence="10 11">
    <name type="scientific">Neotamlana sedimentorum</name>
    <dbReference type="NCBI Taxonomy" id="1435349"/>
    <lineage>
        <taxon>Bacteria</taxon>
        <taxon>Pseudomonadati</taxon>
        <taxon>Bacteroidota</taxon>
        <taxon>Flavobacteriia</taxon>
        <taxon>Flavobacteriales</taxon>
        <taxon>Flavobacteriaceae</taxon>
        <taxon>Neotamlana</taxon>
    </lineage>
</organism>
<dbReference type="InterPro" id="IPR036390">
    <property type="entry name" value="WH_DNA-bd_sf"/>
</dbReference>
<dbReference type="PANTHER" id="PTHR42756">
    <property type="entry name" value="TRANSCRIPTIONAL REGULATOR, MARR"/>
    <property type="match status" value="1"/>
</dbReference>
<dbReference type="OrthoDB" id="9806864at2"/>
<comment type="similarity">
    <text evidence="6">Belongs to the SarZ family.</text>
</comment>
<dbReference type="PATRIC" id="fig|1435349.4.peg.672"/>
<proteinExistence type="inferred from homology"/>
<dbReference type="STRING" id="1435349.PW52_13250"/>
<comment type="caution">
    <text evidence="10">The sequence shown here is derived from an EMBL/GenBank/DDBJ whole genome shotgun (WGS) entry which is preliminary data.</text>
</comment>
<keyword evidence="3" id="KW-0805">Transcription regulation</keyword>
<protein>
    <recommendedName>
        <fullName evidence="7">HTH-type transcriptional regulator SarZ</fullName>
    </recommendedName>
    <alternativeName>
        <fullName evidence="8">Staphylococcal accessory regulator Z</fullName>
    </alternativeName>
</protein>
<dbReference type="InterPro" id="IPR000835">
    <property type="entry name" value="HTH_MarR-typ"/>
</dbReference>
<dbReference type="Gene3D" id="1.10.10.10">
    <property type="entry name" value="Winged helix-like DNA-binding domain superfamily/Winged helix DNA-binding domain"/>
    <property type="match status" value="1"/>
</dbReference>
<name>A0A0D7W6X6_9FLAO</name>
<gene>
    <name evidence="10" type="ORF">PW52_13250</name>
</gene>
<keyword evidence="11" id="KW-1185">Reference proteome</keyword>
<comment type="subcellular location">
    <subcellularLocation>
        <location evidence="1">Cytoplasm</location>
    </subcellularLocation>
</comment>
<dbReference type="InterPro" id="IPR036388">
    <property type="entry name" value="WH-like_DNA-bd_sf"/>
</dbReference>
<evidence type="ECO:0000256" key="3">
    <source>
        <dbReference type="ARBA" id="ARBA00023015"/>
    </source>
</evidence>
<evidence type="ECO:0000256" key="5">
    <source>
        <dbReference type="ARBA" id="ARBA00023163"/>
    </source>
</evidence>
<feature type="domain" description="HTH marR-type" evidence="9">
    <location>
        <begin position="1"/>
        <end position="138"/>
    </location>
</feature>
<dbReference type="SMART" id="SM00347">
    <property type="entry name" value="HTH_MARR"/>
    <property type="match status" value="1"/>
</dbReference>
<dbReference type="Pfam" id="PF22381">
    <property type="entry name" value="Staph_reg_Sar_Rot"/>
    <property type="match status" value="1"/>
</dbReference>
<dbReference type="GO" id="GO:0003677">
    <property type="term" value="F:DNA binding"/>
    <property type="evidence" value="ECO:0007669"/>
    <property type="project" value="UniProtKB-KW"/>
</dbReference>
<dbReference type="GO" id="GO:0003700">
    <property type="term" value="F:DNA-binding transcription factor activity"/>
    <property type="evidence" value="ECO:0007669"/>
    <property type="project" value="InterPro"/>
</dbReference>
<evidence type="ECO:0000256" key="8">
    <source>
        <dbReference type="ARBA" id="ARBA00047207"/>
    </source>
</evidence>
<dbReference type="PRINTS" id="PR00598">
    <property type="entry name" value="HTHMARR"/>
</dbReference>
<dbReference type="InterPro" id="IPR055166">
    <property type="entry name" value="Transc_reg_Sar_Rot_HTH"/>
</dbReference>
<keyword evidence="5" id="KW-0804">Transcription</keyword>